<gene>
    <name evidence="23" type="ORF">EUGRSUZ_A02372</name>
</gene>
<keyword evidence="12" id="KW-0863">Zinc-finger</keyword>
<dbReference type="InterPro" id="IPR005150">
    <property type="entry name" value="Cellulose_synth"/>
</dbReference>
<comment type="cofactor">
    <cofactor evidence="2">
        <name>Zn(2+)</name>
        <dbReference type="ChEBI" id="CHEBI:29105"/>
    </cofactor>
</comment>
<feature type="transmembrane region" description="Helical" evidence="22">
    <location>
        <begin position="796"/>
        <end position="818"/>
    </location>
</feature>
<dbReference type="EMBL" id="KK198753">
    <property type="protein sequence ID" value="KCW90199.1"/>
    <property type="molecule type" value="Genomic_DNA"/>
</dbReference>
<comment type="catalytic activity">
    <reaction evidence="19">
        <text>[(1-&gt;4)-beta-D-glucosyl](n) + UDP-alpha-D-glucose = [(1-&gt;4)-beta-D-glucosyl](n+1) + UDP + H(+)</text>
        <dbReference type="Rhea" id="RHEA:19929"/>
        <dbReference type="Rhea" id="RHEA-COMP:10033"/>
        <dbReference type="Rhea" id="RHEA-COMP:10034"/>
        <dbReference type="ChEBI" id="CHEBI:15378"/>
        <dbReference type="ChEBI" id="CHEBI:18246"/>
        <dbReference type="ChEBI" id="CHEBI:58223"/>
        <dbReference type="ChEBI" id="CHEBI:58885"/>
        <dbReference type="EC" id="2.4.1.12"/>
    </reaction>
</comment>
<protein>
    <recommendedName>
        <fullName evidence="6">cellulose synthase (UDP-forming)</fullName>
        <ecNumber evidence="6">2.4.1.12</ecNumber>
    </recommendedName>
</protein>
<evidence type="ECO:0000256" key="4">
    <source>
        <dbReference type="ARBA" id="ARBA00004768"/>
    </source>
</evidence>
<dbReference type="GO" id="GO:0009833">
    <property type="term" value="P:plant-type primary cell wall biogenesis"/>
    <property type="evidence" value="ECO:0000318"/>
    <property type="project" value="GO_Central"/>
</dbReference>
<feature type="transmembrane region" description="Helical" evidence="22">
    <location>
        <begin position="676"/>
        <end position="696"/>
    </location>
</feature>
<evidence type="ECO:0000256" key="20">
    <source>
        <dbReference type="PIRSR" id="PIRSR605150-2"/>
    </source>
</evidence>
<evidence type="ECO:0000256" key="9">
    <source>
        <dbReference type="ARBA" id="ARBA00022679"/>
    </source>
</evidence>
<evidence type="ECO:0000256" key="19">
    <source>
        <dbReference type="ARBA" id="ARBA00048682"/>
    </source>
</evidence>
<comment type="similarity">
    <text evidence="5">Belongs to the glycosyltransferase 2 family. Plant cellulose synthase subfamily.</text>
</comment>
<dbReference type="OrthoDB" id="72851at2759"/>
<feature type="transmembrane region" description="Helical" evidence="22">
    <location>
        <begin position="716"/>
        <end position="736"/>
    </location>
</feature>
<evidence type="ECO:0000256" key="12">
    <source>
        <dbReference type="ARBA" id="ARBA00022771"/>
    </source>
</evidence>
<keyword evidence="17" id="KW-0464">Manganese</keyword>
<feature type="transmembrane region" description="Helical" evidence="22">
    <location>
        <begin position="86"/>
        <end position="106"/>
    </location>
</feature>
<accession>A0A059DI93</accession>
<reference evidence="23" key="1">
    <citation type="submission" date="2013-07" db="EMBL/GenBank/DDBJ databases">
        <title>The genome of Eucalyptus grandis.</title>
        <authorList>
            <person name="Schmutz J."/>
            <person name="Hayes R."/>
            <person name="Myburg A."/>
            <person name="Tuskan G."/>
            <person name="Grattapaglia D."/>
            <person name="Rokhsar D.S."/>
        </authorList>
    </citation>
    <scope>NUCLEOTIDE SEQUENCE</scope>
    <source>
        <tissue evidence="23">Leaf extractions</tissue>
    </source>
</reference>
<evidence type="ECO:0000256" key="7">
    <source>
        <dbReference type="ARBA" id="ARBA00022475"/>
    </source>
</evidence>
<dbReference type="GO" id="GO:0008270">
    <property type="term" value="F:zinc ion binding"/>
    <property type="evidence" value="ECO:0007669"/>
    <property type="project" value="UniProtKB-KW"/>
</dbReference>
<evidence type="ECO:0000256" key="14">
    <source>
        <dbReference type="ARBA" id="ARBA00022916"/>
    </source>
</evidence>
<keyword evidence="11" id="KW-0479">Metal-binding</keyword>
<dbReference type="STRING" id="71139.A0A059DI93"/>
<dbReference type="GO" id="GO:0016759">
    <property type="term" value="F:cellulose synthase activity"/>
    <property type="evidence" value="ECO:0000318"/>
    <property type="project" value="GO_Central"/>
</dbReference>
<dbReference type="Pfam" id="PF03552">
    <property type="entry name" value="Cellulose_synt"/>
    <property type="match status" value="1"/>
</dbReference>
<keyword evidence="7" id="KW-1003">Cell membrane</keyword>
<evidence type="ECO:0000256" key="6">
    <source>
        <dbReference type="ARBA" id="ARBA00012539"/>
    </source>
</evidence>
<dbReference type="EC" id="2.4.1.12" evidence="6"/>
<feature type="compositionally biased region" description="Basic and acidic residues" evidence="21">
    <location>
        <begin position="7"/>
        <end position="22"/>
    </location>
</feature>
<keyword evidence="9" id="KW-0808">Transferase</keyword>
<dbReference type="GO" id="GO:0016760">
    <property type="term" value="F:cellulose synthase (UDP-forming) activity"/>
    <property type="evidence" value="ECO:0007669"/>
    <property type="project" value="UniProtKB-EC"/>
</dbReference>
<feature type="transmembrane region" description="Helical" evidence="22">
    <location>
        <begin position="830"/>
        <end position="850"/>
    </location>
</feature>
<feature type="transmembrane region" description="Helical" evidence="22">
    <location>
        <begin position="647"/>
        <end position="669"/>
    </location>
</feature>
<dbReference type="Gene3D" id="3.90.550.10">
    <property type="entry name" value="Spore Coat Polysaccharide Biosynthesis Protein SpsA, Chain A"/>
    <property type="match status" value="2"/>
</dbReference>
<keyword evidence="8" id="KW-0328">Glycosyltransferase</keyword>
<evidence type="ECO:0000313" key="23">
    <source>
        <dbReference type="EMBL" id="KCW90199.1"/>
    </source>
</evidence>
<feature type="transmembrane region" description="Helical" evidence="22">
    <location>
        <begin position="60"/>
        <end position="79"/>
    </location>
</feature>
<feature type="compositionally biased region" description="Basic residues" evidence="21">
    <location>
        <begin position="458"/>
        <end position="468"/>
    </location>
</feature>
<evidence type="ECO:0000256" key="18">
    <source>
        <dbReference type="ARBA" id="ARBA00023316"/>
    </source>
</evidence>
<dbReference type="Gramene" id="KCW90199">
    <property type="protein sequence ID" value="KCW90199"/>
    <property type="gene ID" value="EUGRSUZ_A02372"/>
</dbReference>
<keyword evidence="15 22" id="KW-1133">Transmembrane helix</keyword>
<evidence type="ECO:0000256" key="8">
    <source>
        <dbReference type="ARBA" id="ARBA00022676"/>
    </source>
</evidence>
<keyword evidence="18" id="KW-0961">Cell wall biogenesis/degradation</keyword>
<dbReference type="PANTHER" id="PTHR13301">
    <property type="entry name" value="X-BOX TRANSCRIPTION FACTOR-RELATED"/>
    <property type="match status" value="1"/>
</dbReference>
<evidence type="ECO:0000256" key="10">
    <source>
        <dbReference type="ARBA" id="ARBA00022692"/>
    </source>
</evidence>
<keyword evidence="14" id="KW-0135">Cellulose biosynthesis</keyword>
<evidence type="ECO:0000256" key="21">
    <source>
        <dbReference type="SAM" id="MobiDB-lite"/>
    </source>
</evidence>
<feature type="transmembrane region" description="Helical" evidence="22">
    <location>
        <begin position="767"/>
        <end position="790"/>
    </location>
</feature>
<dbReference type="GO" id="GO:0005886">
    <property type="term" value="C:plasma membrane"/>
    <property type="evidence" value="ECO:0000318"/>
    <property type="project" value="GO_Central"/>
</dbReference>
<evidence type="ECO:0000256" key="2">
    <source>
        <dbReference type="ARBA" id="ARBA00001947"/>
    </source>
</evidence>
<feature type="region of interest" description="Disordered" evidence="21">
    <location>
        <begin position="1"/>
        <end position="34"/>
    </location>
</feature>
<dbReference type="AlphaFoldDB" id="A0A059DI93"/>
<feature type="region of interest" description="Disordered" evidence="21">
    <location>
        <begin position="450"/>
        <end position="480"/>
    </location>
</feature>
<comment type="pathway">
    <text evidence="4">Glycan metabolism; plant cellulose biosynthesis.</text>
</comment>
<feature type="binding site" evidence="20">
    <location>
        <position position="181"/>
    </location>
    <ligand>
        <name>UDP-alpha-D-glucose</name>
        <dbReference type="ChEBI" id="CHEBI:58885"/>
    </ligand>
</feature>
<feature type="binding site" evidence="20">
    <location>
        <position position="152"/>
    </location>
    <ligand>
        <name>UDP-alpha-D-glucose</name>
        <dbReference type="ChEBI" id="CHEBI:58885"/>
    </ligand>
</feature>
<dbReference type="KEGG" id="egr:104445133"/>
<evidence type="ECO:0000256" key="11">
    <source>
        <dbReference type="ARBA" id="ARBA00022723"/>
    </source>
</evidence>
<dbReference type="SUPFAM" id="SSF53448">
    <property type="entry name" value="Nucleotide-diphospho-sugar transferases"/>
    <property type="match status" value="1"/>
</dbReference>
<evidence type="ECO:0000256" key="3">
    <source>
        <dbReference type="ARBA" id="ARBA00004651"/>
    </source>
</evidence>
<keyword evidence="10 22" id="KW-0812">Transmembrane</keyword>
<evidence type="ECO:0000256" key="1">
    <source>
        <dbReference type="ARBA" id="ARBA00001936"/>
    </source>
</evidence>
<organism evidence="23">
    <name type="scientific">Eucalyptus grandis</name>
    <name type="common">Flooded gum</name>
    <dbReference type="NCBI Taxonomy" id="71139"/>
    <lineage>
        <taxon>Eukaryota</taxon>
        <taxon>Viridiplantae</taxon>
        <taxon>Streptophyta</taxon>
        <taxon>Embryophyta</taxon>
        <taxon>Tracheophyta</taxon>
        <taxon>Spermatophyta</taxon>
        <taxon>Magnoliopsida</taxon>
        <taxon>eudicotyledons</taxon>
        <taxon>Gunneridae</taxon>
        <taxon>Pentapetalae</taxon>
        <taxon>rosids</taxon>
        <taxon>malvids</taxon>
        <taxon>Myrtales</taxon>
        <taxon>Myrtaceae</taxon>
        <taxon>Myrtoideae</taxon>
        <taxon>Eucalypteae</taxon>
        <taxon>Eucalyptus</taxon>
    </lineage>
</organism>
<dbReference type="GO" id="GO:0071555">
    <property type="term" value="P:cell wall organization"/>
    <property type="evidence" value="ECO:0007669"/>
    <property type="project" value="UniProtKB-KW"/>
</dbReference>
<sequence length="869" mass="98210">MKQLARKVPESAVHEPSTCRDDTESDAGTESEIDGSLFNDEARQPLSRKIPIPSSRINPYRIVIVMRLLVVGFFFYYRLKNPVHDAYMLWLVSVVCEIWFAVAWMLEQFPKWHPVNRETYGERLALRYNRTGEPSQLPAVDIVVTTNDPLNEPPLATANTVLSVLAVDYPVEKVSCYVSDDGAAILTFETLQETSEFARKWVPFCKKYSIEPRAPEQYFSCNVDYLKNKIHPSFVKERRAMKREYEEFKVRINGLVAKARKIPDEGWVMKDGTPWPGNNVRDHPGMIQIFLGHKGGHDADGNELPQLIYVSREKHPGFRHHSKAGAMNTLVRVSGILTNGPFLLNLNYDHYVNNSKALQEAMCFLMDPNYAESACYVQFPMRFNGVDKNDHYANRNTIFFDINLRGLDGIQGPLYVGSGCVFNRRALYGYEAPRKIKQRKKGIVSTCFGGSRRGSSTAKKRTDKKMKISSKSADPNAPAVNLEDPQERIEGDGYEDEKSQLMSHLSLEKWYGQSYGFIESVLLETGDISQFASPEALLKEAIQVISCGYEDGTKWGSEIGWIYGSASEEFVTGLKMHGRGWRSIYCMPKRAAFIGSAPTNLSDRLNQALRWAQGSVQVLLSQHCPIWYGLGGRLKLLQRLAYINATVYPFTAIPLLAYCTLPAVCLFTGKFIIPQITIIGIISFISLTLSIIATNILEMRWSGVRIDEWWSTEQFWVIGGVSAHLFAIFQGLLKVLTRIDISSHTSSEESSEKTDFPEVYMFKWTSLLIPPTTLLIINLIGLVAGLSSAISSGHHVWSMLFCKLFFAFWVIIHLYPFFKGLTSNQNRVPTIVIVWSILLASIFSLLWVHINPFTTRVVGPSYEQCGINC</sequence>
<keyword evidence="13" id="KW-0862">Zinc</keyword>
<dbReference type="InParanoid" id="A0A059DI93"/>
<evidence type="ECO:0000256" key="5">
    <source>
        <dbReference type="ARBA" id="ARBA00007548"/>
    </source>
</evidence>
<proteinExistence type="inferred from homology"/>
<evidence type="ECO:0000256" key="16">
    <source>
        <dbReference type="ARBA" id="ARBA00023136"/>
    </source>
</evidence>
<evidence type="ECO:0000256" key="13">
    <source>
        <dbReference type="ARBA" id="ARBA00022833"/>
    </source>
</evidence>
<evidence type="ECO:0000256" key="22">
    <source>
        <dbReference type="SAM" id="Phobius"/>
    </source>
</evidence>
<comment type="subcellular location">
    <subcellularLocation>
        <location evidence="3">Cell membrane</location>
        <topology evidence="3">Multi-pass membrane protein</topology>
    </subcellularLocation>
</comment>
<evidence type="ECO:0000256" key="15">
    <source>
        <dbReference type="ARBA" id="ARBA00022989"/>
    </source>
</evidence>
<dbReference type="GO" id="GO:0030244">
    <property type="term" value="P:cellulose biosynthetic process"/>
    <property type="evidence" value="ECO:0000318"/>
    <property type="project" value="GO_Central"/>
</dbReference>
<evidence type="ECO:0000256" key="17">
    <source>
        <dbReference type="ARBA" id="ARBA00023211"/>
    </source>
</evidence>
<feature type="compositionally biased region" description="Acidic residues" evidence="21">
    <location>
        <begin position="23"/>
        <end position="33"/>
    </location>
</feature>
<keyword evidence="16 22" id="KW-0472">Membrane</keyword>
<dbReference type="FunFam" id="3.90.550.10:FF:000009">
    <property type="entry name" value="Cellulose synthase"/>
    <property type="match status" value="1"/>
</dbReference>
<name>A0A059DI93_EUCGR</name>
<comment type="cofactor">
    <cofactor evidence="1">
        <name>Mn(2+)</name>
        <dbReference type="ChEBI" id="CHEBI:29035"/>
    </cofactor>
</comment>
<dbReference type="InterPro" id="IPR029044">
    <property type="entry name" value="Nucleotide-diphossugar_trans"/>
</dbReference>
<dbReference type="eggNOG" id="ENOG502QSUQ">
    <property type="taxonomic scope" value="Eukaryota"/>
</dbReference>